<dbReference type="Proteomes" id="UP000279259">
    <property type="component" value="Unassembled WGS sequence"/>
</dbReference>
<dbReference type="AlphaFoldDB" id="A0A427Y3E2"/>
<gene>
    <name evidence="2" type="ORF">EHS25_003728</name>
</gene>
<sequence length="501" mass="53122">MMAADQRRPEVIRRLASLNDVVNSGSANELQSPLAQFKDLASSVGVGNASASTSSSSGSSLGAPSSTTAHPVPALDLNLFRTASVYSIDSLASIETATSSGYDHAPYDNEAFDPPNPIESVPVQQPESKPDTPTTPRAERTGYFDSVPGPLSRVEPEAAELSSSSGAITPTRTFFVRSRPPQPPVAVPPAIPLPTPPGPGIPARPFYNLAQPPNRPRLESAPEPLIPREVPALHPERHSVSSADLVSIHGEEGNEWGDDEAQFEWLDTDGAPEAENGNGEWQEGGNARIHLSPSKRLAKLKSVVPILGSGHGEGRKLKKQVVFPRRAAPPPPPGPAQSTSDLFTPRPPGRAELPVMVALKDETGASTSLAAPGGRGSHMSLQSVAYSIYDLDGDPGAATPRAATPSGTERLFPKGKYTKVSASQLAREVDGTYANDDREANDEWTTAGDGVLSPEEFVNRGFEARGQGDLPKSVWYFMQAAEGGSATGRMYWDSLCVMAWE</sequence>
<evidence type="ECO:0000313" key="2">
    <source>
        <dbReference type="EMBL" id="RSH85589.1"/>
    </source>
</evidence>
<protein>
    <submittedName>
        <fullName evidence="2">Uncharacterized protein</fullName>
    </submittedName>
</protein>
<reference evidence="2 3" key="1">
    <citation type="submission" date="2018-11" db="EMBL/GenBank/DDBJ databases">
        <title>Genome sequence of Saitozyma podzolica DSM 27192.</title>
        <authorList>
            <person name="Aliyu H."/>
            <person name="Gorte O."/>
            <person name="Ochsenreither K."/>
        </authorList>
    </citation>
    <scope>NUCLEOTIDE SEQUENCE [LARGE SCALE GENOMIC DNA]</scope>
    <source>
        <strain evidence="2 3">DSM 27192</strain>
    </source>
</reference>
<feature type="region of interest" description="Disordered" evidence="1">
    <location>
        <begin position="324"/>
        <end position="350"/>
    </location>
</feature>
<evidence type="ECO:0000313" key="3">
    <source>
        <dbReference type="Proteomes" id="UP000279259"/>
    </source>
</evidence>
<feature type="region of interest" description="Disordered" evidence="1">
    <location>
        <begin position="46"/>
        <end position="69"/>
    </location>
</feature>
<proteinExistence type="predicted"/>
<feature type="region of interest" description="Disordered" evidence="1">
    <location>
        <begin position="102"/>
        <end position="166"/>
    </location>
</feature>
<dbReference type="STRING" id="1890683.A0A427Y3E2"/>
<organism evidence="2 3">
    <name type="scientific">Saitozyma podzolica</name>
    <dbReference type="NCBI Taxonomy" id="1890683"/>
    <lineage>
        <taxon>Eukaryota</taxon>
        <taxon>Fungi</taxon>
        <taxon>Dikarya</taxon>
        <taxon>Basidiomycota</taxon>
        <taxon>Agaricomycotina</taxon>
        <taxon>Tremellomycetes</taxon>
        <taxon>Tremellales</taxon>
        <taxon>Trimorphomycetaceae</taxon>
        <taxon>Saitozyma</taxon>
    </lineage>
</organism>
<accession>A0A427Y3E2</accession>
<keyword evidence="3" id="KW-1185">Reference proteome</keyword>
<evidence type="ECO:0000256" key="1">
    <source>
        <dbReference type="SAM" id="MobiDB-lite"/>
    </source>
</evidence>
<feature type="compositionally biased region" description="Polar residues" evidence="1">
    <location>
        <begin position="122"/>
        <end position="135"/>
    </location>
</feature>
<dbReference type="EMBL" id="RSCD01000019">
    <property type="protein sequence ID" value="RSH85589.1"/>
    <property type="molecule type" value="Genomic_DNA"/>
</dbReference>
<name>A0A427Y3E2_9TREE</name>
<comment type="caution">
    <text evidence="2">The sequence shown here is derived from an EMBL/GenBank/DDBJ whole genome shotgun (WGS) entry which is preliminary data.</text>
</comment>